<keyword evidence="4" id="KW-1185">Reference proteome</keyword>
<feature type="transmembrane region" description="Helical" evidence="1">
    <location>
        <begin position="135"/>
        <end position="158"/>
    </location>
</feature>
<evidence type="ECO:0000256" key="1">
    <source>
        <dbReference type="SAM" id="Phobius"/>
    </source>
</evidence>
<evidence type="ECO:0000313" key="4">
    <source>
        <dbReference type="Proteomes" id="UP000232693"/>
    </source>
</evidence>
<feature type="domain" description="DUF3592" evidence="2">
    <location>
        <begin position="65"/>
        <end position="134"/>
    </location>
</feature>
<feature type="transmembrane region" description="Helical" evidence="1">
    <location>
        <begin position="12"/>
        <end position="31"/>
    </location>
</feature>
<dbReference type="KEGG" id="kpd:CW740_09885"/>
<keyword evidence="1" id="KW-1133">Transmembrane helix</keyword>
<organism evidence="3 4">
    <name type="scientific">Kangiella profundi</name>
    <dbReference type="NCBI Taxonomy" id="1561924"/>
    <lineage>
        <taxon>Bacteria</taxon>
        <taxon>Pseudomonadati</taxon>
        <taxon>Pseudomonadota</taxon>
        <taxon>Gammaproteobacteria</taxon>
        <taxon>Kangiellales</taxon>
        <taxon>Kangiellaceae</taxon>
        <taxon>Kangiella</taxon>
    </lineage>
</organism>
<keyword evidence="1" id="KW-0472">Membrane</keyword>
<evidence type="ECO:0000259" key="2">
    <source>
        <dbReference type="Pfam" id="PF12158"/>
    </source>
</evidence>
<sequence>MMMYRKTNTKSSLLIAGIIIFIINTVILVGFTKSFYKSWQSLSWIESSALITQLGQPETSPWEQNKHPKYIVTYQYNYDGEVYSNDTISYFSNYKSQSGKWDTVRKELEEANQNNTPITVFINPNDPSESIIDKYYNYSLVFGLLIGLLSFYLLAYLISRDWLNRFITNKHRKRQIDNHPLKPWFWRKEWIKKTISPNNSMDLKFVFSITLLITLFTVSLLLLLKDKDSNLMLVTLSIIFSSAGIIALIYLLFRRMKYGYSELELTPHPFFTGQTNQGQLLVKRGNLKEHDIIVTLECRLVSIDYSGMKPMPKIKVLWSDKTYANIESVNHKAFLLEFSFTIPAALPDSGNNLSDECHQWVLEVKADTLGIDLYKRYEIPVFNYSHRKTFLKFNHALQE</sequence>
<accession>A0A2K9AWN2</accession>
<dbReference type="AlphaFoldDB" id="A0A2K9AWN2"/>
<name>A0A2K9AWN2_9GAMM</name>
<dbReference type="Pfam" id="PF12158">
    <property type="entry name" value="DUF3592"/>
    <property type="match status" value="1"/>
</dbReference>
<feature type="transmembrane region" description="Helical" evidence="1">
    <location>
        <begin position="205"/>
        <end position="224"/>
    </location>
</feature>
<evidence type="ECO:0000313" key="3">
    <source>
        <dbReference type="EMBL" id="AUD79531.1"/>
    </source>
</evidence>
<gene>
    <name evidence="3" type="ORF">CW740_09885</name>
</gene>
<reference evidence="3 4" key="1">
    <citation type="submission" date="2017-12" db="EMBL/GenBank/DDBJ databases">
        <title>Kangiella profundi FT102 completed genome.</title>
        <authorList>
            <person name="Xu J."/>
            <person name="Wang J."/>
            <person name="Lu Y."/>
        </authorList>
    </citation>
    <scope>NUCLEOTIDE SEQUENCE [LARGE SCALE GENOMIC DNA]</scope>
    <source>
        <strain evidence="3 4">FT102</strain>
    </source>
</reference>
<dbReference type="Proteomes" id="UP000232693">
    <property type="component" value="Chromosome"/>
</dbReference>
<dbReference type="InterPro" id="IPR021994">
    <property type="entry name" value="DUF3592"/>
</dbReference>
<proteinExistence type="predicted"/>
<keyword evidence="1" id="KW-0812">Transmembrane</keyword>
<protein>
    <recommendedName>
        <fullName evidence="2">DUF3592 domain-containing protein</fullName>
    </recommendedName>
</protein>
<feature type="transmembrane region" description="Helical" evidence="1">
    <location>
        <begin position="230"/>
        <end position="253"/>
    </location>
</feature>
<dbReference type="EMBL" id="CP025120">
    <property type="protein sequence ID" value="AUD79531.1"/>
    <property type="molecule type" value="Genomic_DNA"/>
</dbReference>